<protein>
    <recommendedName>
        <fullName evidence="2">SCP domain-containing protein</fullName>
    </recommendedName>
</protein>
<accession>A0ABQ2Z432</accession>
<dbReference type="SUPFAM" id="SSF55797">
    <property type="entry name" value="PR-1-like"/>
    <property type="match status" value="1"/>
</dbReference>
<dbReference type="Pfam" id="PF00188">
    <property type="entry name" value="CAP"/>
    <property type="match status" value="1"/>
</dbReference>
<sequence>MTTPSNRHGARRFGVTAHALTAALSAAVLFAAVPPVHAAPSGPPPPGPVAGQSSVSGAARQVYYPNVDRIVCEVNKERANRRLTPMLISDPVSETARRHARDMARTGRLTQVGSDGRDLRARLSDANVYSSHILEYLFHGYDHDGYFADMATDPDPRNDFYKALMSPDTVAIGMGYENRYWDVVLVGKHRRLVTRPPSCGSA</sequence>
<dbReference type="InterPro" id="IPR014044">
    <property type="entry name" value="CAP_dom"/>
</dbReference>
<keyword evidence="4" id="KW-1185">Reference proteome</keyword>
<dbReference type="Gene3D" id="3.40.33.10">
    <property type="entry name" value="CAP"/>
    <property type="match status" value="1"/>
</dbReference>
<evidence type="ECO:0000256" key="1">
    <source>
        <dbReference type="SAM" id="SignalP"/>
    </source>
</evidence>
<dbReference type="Proteomes" id="UP000659223">
    <property type="component" value="Unassembled WGS sequence"/>
</dbReference>
<keyword evidence="1" id="KW-0732">Signal</keyword>
<reference evidence="4" key="1">
    <citation type="journal article" date="2019" name="Int. J. Syst. Evol. Microbiol.">
        <title>The Global Catalogue of Microorganisms (GCM) 10K type strain sequencing project: providing services to taxonomists for standard genome sequencing and annotation.</title>
        <authorList>
            <consortium name="The Broad Institute Genomics Platform"/>
            <consortium name="The Broad Institute Genome Sequencing Center for Infectious Disease"/>
            <person name="Wu L."/>
            <person name="Ma J."/>
        </authorList>
    </citation>
    <scope>NUCLEOTIDE SEQUENCE [LARGE SCALE GENOMIC DNA]</scope>
    <source>
        <strain evidence="4">JCM 4586</strain>
    </source>
</reference>
<feature type="chain" id="PRO_5045198157" description="SCP domain-containing protein" evidence="1">
    <location>
        <begin position="39"/>
        <end position="202"/>
    </location>
</feature>
<gene>
    <name evidence="3" type="ORF">GCM10010324_54550</name>
</gene>
<comment type="caution">
    <text evidence="3">The sequence shown here is derived from an EMBL/GenBank/DDBJ whole genome shotgun (WGS) entry which is preliminary data.</text>
</comment>
<evidence type="ECO:0000259" key="2">
    <source>
        <dbReference type="Pfam" id="PF00188"/>
    </source>
</evidence>
<dbReference type="InterPro" id="IPR035940">
    <property type="entry name" value="CAP_sf"/>
</dbReference>
<evidence type="ECO:0000313" key="4">
    <source>
        <dbReference type="Proteomes" id="UP000659223"/>
    </source>
</evidence>
<name>A0ABQ2Z432_9ACTN</name>
<organism evidence="3 4">
    <name type="scientific">Streptomyces hiroshimensis</name>
    <dbReference type="NCBI Taxonomy" id="66424"/>
    <lineage>
        <taxon>Bacteria</taxon>
        <taxon>Bacillati</taxon>
        <taxon>Actinomycetota</taxon>
        <taxon>Actinomycetes</taxon>
        <taxon>Kitasatosporales</taxon>
        <taxon>Streptomycetaceae</taxon>
        <taxon>Streptomyces</taxon>
    </lineage>
</organism>
<feature type="signal peptide" evidence="1">
    <location>
        <begin position="1"/>
        <end position="38"/>
    </location>
</feature>
<dbReference type="EMBL" id="BMUT01000013">
    <property type="protein sequence ID" value="GGY00958.1"/>
    <property type="molecule type" value="Genomic_DNA"/>
</dbReference>
<proteinExistence type="predicted"/>
<dbReference type="RefSeq" id="WP_190024400.1">
    <property type="nucleotide sequence ID" value="NZ_BMUT01000013.1"/>
</dbReference>
<feature type="domain" description="SCP" evidence="2">
    <location>
        <begin position="73"/>
        <end position="178"/>
    </location>
</feature>
<evidence type="ECO:0000313" key="3">
    <source>
        <dbReference type="EMBL" id="GGY00958.1"/>
    </source>
</evidence>